<evidence type="ECO:0000313" key="2">
    <source>
        <dbReference type="EMBL" id="GHG19805.1"/>
    </source>
</evidence>
<proteinExistence type="predicted"/>
<evidence type="ECO:0008006" key="4">
    <source>
        <dbReference type="Google" id="ProtNLM"/>
    </source>
</evidence>
<feature type="transmembrane region" description="Helical" evidence="1">
    <location>
        <begin position="154"/>
        <end position="173"/>
    </location>
</feature>
<organism evidence="2 3">
    <name type="scientific">Amycolatopsis bullii</name>
    <dbReference type="NCBI Taxonomy" id="941987"/>
    <lineage>
        <taxon>Bacteria</taxon>
        <taxon>Bacillati</taxon>
        <taxon>Actinomycetota</taxon>
        <taxon>Actinomycetes</taxon>
        <taxon>Pseudonocardiales</taxon>
        <taxon>Pseudonocardiaceae</taxon>
        <taxon>Amycolatopsis</taxon>
    </lineage>
</organism>
<evidence type="ECO:0000256" key="1">
    <source>
        <dbReference type="SAM" id="Phobius"/>
    </source>
</evidence>
<dbReference type="RefSeq" id="WP_191312720.1">
    <property type="nucleotide sequence ID" value="NZ_BNAW01000018.1"/>
</dbReference>
<feature type="transmembrane region" description="Helical" evidence="1">
    <location>
        <begin position="255"/>
        <end position="273"/>
    </location>
</feature>
<comment type="caution">
    <text evidence="2">The sequence shown here is derived from an EMBL/GenBank/DDBJ whole genome shotgun (WGS) entry which is preliminary data.</text>
</comment>
<keyword evidence="3" id="KW-1185">Reference proteome</keyword>
<feature type="transmembrane region" description="Helical" evidence="1">
    <location>
        <begin position="364"/>
        <end position="387"/>
    </location>
</feature>
<dbReference type="Proteomes" id="UP000649955">
    <property type="component" value="Unassembled WGS sequence"/>
</dbReference>
<keyword evidence="1" id="KW-0812">Transmembrane</keyword>
<feature type="transmembrane region" description="Helical" evidence="1">
    <location>
        <begin position="30"/>
        <end position="48"/>
    </location>
</feature>
<feature type="transmembrane region" description="Helical" evidence="1">
    <location>
        <begin position="92"/>
        <end position="115"/>
    </location>
</feature>
<feature type="transmembrane region" description="Helical" evidence="1">
    <location>
        <begin position="333"/>
        <end position="357"/>
    </location>
</feature>
<protein>
    <recommendedName>
        <fullName evidence="4">Integral membrane protein</fullName>
    </recommendedName>
</protein>
<evidence type="ECO:0000313" key="3">
    <source>
        <dbReference type="Proteomes" id="UP000649955"/>
    </source>
</evidence>
<reference evidence="3" key="1">
    <citation type="journal article" date="2019" name="Int. J. Syst. Evol. Microbiol.">
        <title>The Global Catalogue of Microorganisms (GCM) 10K type strain sequencing project: providing services to taxonomists for standard genome sequencing and annotation.</title>
        <authorList>
            <consortium name="The Broad Institute Genomics Platform"/>
            <consortium name="The Broad Institute Genome Sequencing Center for Infectious Disease"/>
            <person name="Wu L."/>
            <person name="Ma J."/>
        </authorList>
    </citation>
    <scope>NUCLEOTIDE SEQUENCE [LARGE SCALE GENOMIC DNA]</scope>
    <source>
        <strain evidence="3">CGMCC 4.7680</strain>
    </source>
</reference>
<feature type="transmembrane region" description="Helical" evidence="1">
    <location>
        <begin position="121"/>
        <end position="142"/>
    </location>
</feature>
<feature type="transmembrane region" description="Helical" evidence="1">
    <location>
        <begin position="221"/>
        <end position="243"/>
    </location>
</feature>
<keyword evidence="1" id="KW-0472">Membrane</keyword>
<gene>
    <name evidence="2" type="ORF">GCM10017567_43010</name>
</gene>
<accession>A0ABQ3KHM2</accession>
<sequence>MTGPSSATTAPAVAPPRPAVVLRLLAGRGAFRLSVQLMGLVLITAWGARDYGRFANALGLMTWLNFVPGAAEKAALKALPRLRLTLDAVAALAVRVAAVPVLVVLAAMAVTLVVAPRSDAALYLTVAAWSISGGLLMTVSGLHRLRGKSTLDALAFTAGSVVVGVVTCLTWVVRWPPGMHLALLLGGLLVILGASVALLPRPWLGGGGLPGHRLLPAFGRSTVLLGLTEVLDVLATSTVFGVFALSGRTTESGPFYLALLVSSAFCSLVFYQLKLHQPTASWRMRGTGAAAGRARAVELLKLVERGGIAFAVLLAAGLAVPSTRALLTDEDSYVVLGVLVLVETALYATGIYASFLVENTNSKVLTLTSGAAVVSLVATAAAAALLVPPLGPVGGFAALVFALAVKAAVLRRLVRRH</sequence>
<feature type="transmembrane region" description="Helical" evidence="1">
    <location>
        <begin position="393"/>
        <end position="414"/>
    </location>
</feature>
<keyword evidence="1" id="KW-1133">Transmembrane helix</keyword>
<feature type="transmembrane region" description="Helical" evidence="1">
    <location>
        <begin position="179"/>
        <end position="200"/>
    </location>
</feature>
<name>A0ABQ3KHM2_9PSEU</name>
<dbReference type="EMBL" id="BNAW01000018">
    <property type="protein sequence ID" value="GHG19805.1"/>
    <property type="molecule type" value="Genomic_DNA"/>
</dbReference>